<dbReference type="EMBL" id="CP036279">
    <property type="protein sequence ID" value="QDU63316.1"/>
    <property type="molecule type" value="Genomic_DNA"/>
</dbReference>
<dbReference type="KEGG" id="knv:Pan216_41940"/>
<accession>A0A518B8L1</accession>
<gene>
    <name evidence="1" type="ORF">Pan216_41940</name>
</gene>
<evidence type="ECO:0000313" key="1">
    <source>
        <dbReference type="EMBL" id="QDU63316.1"/>
    </source>
</evidence>
<dbReference type="Proteomes" id="UP000317093">
    <property type="component" value="Chromosome"/>
</dbReference>
<keyword evidence="2" id="KW-1185">Reference proteome</keyword>
<reference evidence="1 2" key="1">
    <citation type="submission" date="2019-02" db="EMBL/GenBank/DDBJ databases">
        <title>Deep-cultivation of Planctomycetes and their phenomic and genomic characterization uncovers novel biology.</title>
        <authorList>
            <person name="Wiegand S."/>
            <person name="Jogler M."/>
            <person name="Boedeker C."/>
            <person name="Pinto D."/>
            <person name="Vollmers J."/>
            <person name="Rivas-Marin E."/>
            <person name="Kohn T."/>
            <person name="Peeters S.H."/>
            <person name="Heuer A."/>
            <person name="Rast P."/>
            <person name="Oberbeckmann S."/>
            <person name="Bunk B."/>
            <person name="Jeske O."/>
            <person name="Meyerdierks A."/>
            <person name="Storesund J.E."/>
            <person name="Kallscheuer N."/>
            <person name="Luecker S."/>
            <person name="Lage O.M."/>
            <person name="Pohl T."/>
            <person name="Merkel B.J."/>
            <person name="Hornburger P."/>
            <person name="Mueller R.-W."/>
            <person name="Bruemmer F."/>
            <person name="Labrenz M."/>
            <person name="Spormann A.M."/>
            <person name="Op den Camp H."/>
            <person name="Overmann J."/>
            <person name="Amann R."/>
            <person name="Jetten M.S.M."/>
            <person name="Mascher T."/>
            <person name="Medema M.H."/>
            <person name="Devos D.P."/>
            <person name="Kaster A.-K."/>
            <person name="Ovreas L."/>
            <person name="Rohde M."/>
            <person name="Galperin M.Y."/>
            <person name="Jogler C."/>
        </authorList>
    </citation>
    <scope>NUCLEOTIDE SEQUENCE [LARGE SCALE GENOMIC DNA]</scope>
    <source>
        <strain evidence="1 2">Pan216</strain>
    </source>
</reference>
<dbReference type="OrthoDB" id="285613at2"/>
<dbReference type="RefSeq" id="WP_145260699.1">
    <property type="nucleotide sequence ID" value="NZ_CP036279.1"/>
</dbReference>
<protein>
    <submittedName>
        <fullName evidence="1">Uncharacterized protein</fullName>
    </submittedName>
</protein>
<dbReference type="AlphaFoldDB" id="A0A518B8L1"/>
<evidence type="ECO:0000313" key="2">
    <source>
        <dbReference type="Proteomes" id="UP000317093"/>
    </source>
</evidence>
<name>A0A518B8L1_9BACT</name>
<sequence>MATTCTERLAPALAASVSGEDIARGDYVAIMETTLQWPSFLWDGGGVTLSPNELVRTPYIPRDSGQPYKVMAVCLPFVYTTRPCGSTRTIDLRETRIVRLDGDCAELVWKAQRPERRKKK</sequence>
<proteinExistence type="predicted"/>
<organism evidence="1 2">
    <name type="scientific">Kolteria novifilia</name>
    <dbReference type="NCBI Taxonomy" id="2527975"/>
    <lineage>
        <taxon>Bacteria</taxon>
        <taxon>Pseudomonadati</taxon>
        <taxon>Planctomycetota</taxon>
        <taxon>Planctomycetia</taxon>
        <taxon>Kolteriales</taxon>
        <taxon>Kolteriaceae</taxon>
        <taxon>Kolteria</taxon>
    </lineage>
</organism>